<dbReference type="OrthoDB" id="1667576at2759"/>
<dbReference type="Proteomes" id="UP000243975">
    <property type="component" value="Unassembled WGS sequence"/>
</dbReference>
<feature type="transmembrane region" description="Helical" evidence="1">
    <location>
        <begin position="89"/>
        <end position="115"/>
    </location>
</feature>
<sequence>MSTSVSPLAYAAVLPPRQKVHLRLEIRAQSVRDEGRSSNLVDSSMKVLKDRIEVMRTKEILERNCRPYGWDGASSYIQKPKKQPEFPQTIALICGTSSLPILVGTALLCVISAIAHLNP</sequence>
<dbReference type="PANTHER" id="PTHR38225">
    <property type="entry name" value="PROTEIN, PUTATIVE-RELATED"/>
    <property type="match status" value="1"/>
</dbReference>
<dbReference type="PANTHER" id="PTHR38225:SF4">
    <property type="entry name" value="PROTEIN, PUTATIVE-RELATED"/>
    <property type="match status" value="1"/>
</dbReference>
<evidence type="ECO:0000256" key="1">
    <source>
        <dbReference type="SAM" id="Phobius"/>
    </source>
</evidence>
<keyword evidence="3" id="KW-1185">Reference proteome</keyword>
<keyword evidence="1" id="KW-1133">Transmembrane helix</keyword>
<comment type="caution">
    <text evidence="2">The sequence shown here is derived from an EMBL/GenBank/DDBJ whole genome shotgun (WGS) entry which is preliminary data.</text>
</comment>
<dbReference type="Gramene" id="KVH92436">
    <property type="protein sequence ID" value="KVH92436"/>
    <property type="gene ID" value="Ccrd_005527"/>
</dbReference>
<evidence type="ECO:0000313" key="3">
    <source>
        <dbReference type="Proteomes" id="UP000243975"/>
    </source>
</evidence>
<proteinExistence type="predicted"/>
<dbReference type="AlphaFoldDB" id="A0A103XKH0"/>
<organism evidence="2 3">
    <name type="scientific">Cynara cardunculus var. scolymus</name>
    <name type="common">Globe artichoke</name>
    <name type="synonym">Cynara scolymus</name>
    <dbReference type="NCBI Taxonomy" id="59895"/>
    <lineage>
        <taxon>Eukaryota</taxon>
        <taxon>Viridiplantae</taxon>
        <taxon>Streptophyta</taxon>
        <taxon>Embryophyta</taxon>
        <taxon>Tracheophyta</taxon>
        <taxon>Spermatophyta</taxon>
        <taxon>Magnoliopsida</taxon>
        <taxon>eudicotyledons</taxon>
        <taxon>Gunneridae</taxon>
        <taxon>Pentapetalae</taxon>
        <taxon>asterids</taxon>
        <taxon>campanulids</taxon>
        <taxon>Asterales</taxon>
        <taxon>Asteraceae</taxon>
        <taxon>Carduoideae</taxon>
        <taxon>Cardueae</taxon>
        <taxon>Carduinae</taxon>
        <taxon>Cynara</taxon>
    </lineage>
</organism>
<name>A0A103XKH0_CYNCS</name>
<gene>
    <name evidence="2" type="ORF">Ccrd_005527</name>
</gene>
<protein>
    <submittedName>
        <fullName evidence="2">Uncharacterized protein</fullName>
    </submittedName>
</protein>
<keyword evidence="1" id="KW-0472">Membrane</keyword>
<keyword evidence="1" id="KW-0812">Transmembrane</keyword>
<evidence type="ECO:0000313" key="2">
    <source>
        <dbReference type="EMBL" id="KVH92436.1"/>
    </source>
</evidence>
<accession>A0A103XKH0</accession>
<dbReference type="EMBL" id="LEKV01004818">
    <property type="protein sequence ID" value="KVH92436.1"/>
    <property type="molecule type" value="Genomic_DNA"/>
</dbReference>
<reference evidence="2 3" key="1">
    <citation type="journal article" date="2016" name="Sci. Rep.">
        <title>The genome sequence of the outbreeding globe artichoke constructed de novo incorporating a phase-aware low-pass sequencing strategy of F1 progeny.</title>
        <authorList>
            <person name="Scaglione D."/>
            <person name="Reyes-Chin-Wo S."/>
            <person name="Acquadro A."/>
            <person name="Froenicke L."/>
            <person name="Portis E."/>
            <person name="Beitel C."/>
            <person name="Tirone M."/>
            <person name="Mauro R."/>
            <person name="Lo Monaco A."/>
            <person name="Mauromicale G."/>
            <person name="Faccioli P."/>
            <person name="Cattivelli L."/>
            <person name="Rieseberg L."/>
            <person name="Michelmore R."/>
            <person name="Lanteri S."/>
        </authorList>
    </citation>
    <scope>NUCLEOTIDE SEQUENCE [LARGE SCALE GENOMIC DNA]</scope>
    <source>
        <strain evidence="2">2C</strain>
    </source>
</reference>